<evidence type="ECO:0000259" key="2">
    <source>
        <dbReference type="Pfam" id="PF04471"/>
    </source>
</evidence>
<geneLocation type="plasmid" evidence="3">
    <name>pL289</name>
</geneLocation>
<dbReference type="GO" id="GO:0004519">
    <property type="term" value="F:endonuclease activity"/>
    <property type="evidence" value="ECO:0007669"/>
    <property type="project" value="InterPro"/>
</dbReference>
<evidence type="ECO:0000256" key="1">
    <source>
        <dbReference type="SAM" id="Phobius"/>
    </source>
</evidence>
<dbReference type="InterPro" id="IPR011856">
    <property type="entry name" value="tRNA_endonuc-like_dom_sf"/>
</dbReference>
<dbReference type="EMBL" id="CP017904">
    <property type="protein sequence ID" value="ARP21866.1"/>
    <property type="molecule type" value="Genomic_DNA"/>
</dbReference>
<dbReference type="AlphaFoldDB" id="A0A1W6V9P0"/>
<dbReference type="InterPro" id="IPR007560">
    <property type="entry name" value="Restrct_endonuc_IV_Mrr"/>
</dbReference>
<dbReference type="GO" id="GO:0003677">
    <property type="term" value="F:DNA binding"/>
    <property type="evidence" value="ECO:0007669"/>
    <property type="project" value="InterPro"/>
</dbReference>
<protein>
    <recommendedName>
        <fullName evidence="2">Restriction endonuclease type IV Mrr domain-containing protein</fullName>
    </recommendedName>
</protein>
<keyword evidence="1" id="KW-1133">Transmembrane helix</keyword>
<accession>A0A1W6V9P0</accession>
<keyword evidence="3" id="KW-0614">Plasmid</keyword>
<sequence>MPNGPLQYVFILLAIPITTLLLSSVIQYLFKPRVYYKRHAKRAYRRIRRASTNEAALLIMNQLSPYSFEELVVLAFRRADNISKAKSSGYSRDGGFDGYARTKGGDWLGIQSKKYKGYINRGHVLQHSKLCRRSNRKPIFVYTGKASTDTLLEARRLKVTMVDSLSVIELIKSKSTHSLNHLS</sequence>
<keyword evidence="1" id="KW-0472">Membrane</keyword>
<organism evidence="3">
    <name type="scientific">Vibrio alginolyticus</name>
    <dbReference type="NCBI Taxonomy" id="663"/>
    <lineage>
        <taxon>Bacteria</taxon>
        <taxon>Pseudomonadati</taxon>
        <taxon>Pseudomonadota</taxon>
        <taxon>Gammaproteobacteria</taxon>
        <taxon>Vibrionales</taxon>
        <taxon>Vibrionaceae</taxon>
        <taxon>Vibrio</taxon>
    </lineage>
</organism>
<dbReference type="Gene3D" id="3.40.1350.10">
    <property type="match status" value="1"/>
</dbReference>
<keyword evidence="1" id="KW-0812">Transmembrane</keyword>
<feature type="transmembrane region" description="Helical" evidence="1">
    <location>
        <begin position="6"/>
        <end position="30"/>
    </location>
</feature>
<gene>
    <name evidence="3" type="ORF">K05K4_51640</name>
</gene>
<name>A0A1W6V9P0_VIBAL</name>
<feature type="domain" description="Restriction endonuclease type IV Mrr" evidence="2">
    <location>
        <begin position="61"/>
        <end position="170"/>
    </location>
</feature>
<evidence type="ECO:0000313" key="3">
    <source>
        <dbReference type="EMBL" id="ARP21866.1"/>
    </source>
</evidence>
<dbReference type="GO" id="GO:0009307">
    <property type="term" value="P:DNA restriction-modification system"/>
    <property type="evidence" value="ECO:0007669"/>
    <property type="project" value="InterPro"/>
</dbReference>
<proteinExistence type="predicted"/>
<dbReference type="RefSeq" id="WP_086048445.1">
    <property type="nucleotide sequence ID" value="NZ_CP017893.1"/>
</dbReference>
<dbReference type="Pfam" id="PF04471">
    <property type="entry name" value="Mrr_cat"/>
    <property type="match status" value="1"/>
</dbReference>
<reference evidence="3" key="1">
    <citation type="submission" date="2016-10" db="EMBL/GenBank/DDBJ databases">
        <title>The High Quality Genome of Vibrio alginolyticus K01M1.</title>
        <authorList>
            <person name="Wendling C."/>
            <person name="Chibani C.M."/>
            <person name="Hertel R."/>
            <person name="Sproer C."/>
            <person name="Bunk B."/>
            <person name="Overmann J."/>
            <person name="Roth O."/>
            <person name="Liesegang H."/>
        </authorList>
    </citation>
    <scope>NUCLEOTIDE SEQUENCE</scope>
    <source>
        <strain evidence="3">K05K4</strain>
        <plasmid evidence="3">pL289</plasmid>
    </source>
</reference>